<dbReference type="Pfam" id="PF16589">
    <property type="entry name" value="BRCT_2"/>
    <property type="match status" value="1"/>
</dbReference>
<comment type="subunit">
    <text evidence="8">Homodimer.</text>
</comment>
<feature type="region of interest" description="Disordered" evidence="9">
    <location>
        <begin position="347"/>
        <end position="399"/>
    </location>
</feature>
<dbReference type="CDD" id="cd11655">
    <property type="entry name" value="rap1_myb-like"/>
    <property type="match status" value="1"/>
</dbReference>
<keyword evidence="3 8" id="KW-0779">Telomere</keyword>
<dbReference type="GO" id="GO:0010833">
    <property type="term" value="P:telomere maintenance via telomere lengthening"/>
    <property type="evidence" value="ECO:0007669"/>
    <property type="project" value="UniProtKB-UniRule"/>
</dbReference>
<evidence type="ECO:0000256" key="7">
    <source>
        <dbReference type="ARBA" id="ARBA00023242"/>
    </source>
</evidence>
<dbReference type="GO" id="GO:0031848">
    <property type="term" value="P:protection from non-homologous end joining at telomere"/>
    <property type="evidence" value="ECO:0007669"/>
    <property type="project" value="TreeGrafter"/>
</dbReference>
<feature type="region of interest" description="Disordered" evidence="9">
    <location>
        <begin position="92"/>
        <end position="114"/>
    </location>
</feature>
<evidence type="ECO:0000256" key="5">
    <source>
        <dbReference type="ARBA" id="ARBA00023159"/>
    </source>
</evidence>
<dbReference type="AlphaFoldDB" id="A0AA43QNL4"/>
<dbReference type="InterPro" id="IPR039595">
    <property type="entry name" value="TE2IP/Rap1"/>
</dbReference>
<dbReference type="InterPro" id="IPR009057">
    <property type="entry name" value="Homeodomain-like_sf"/>
</dbReference>
<evidence type="ECO:0000256" key="3">
    <source>
        <dbReference type="ARBA" id="ARBA00022895"/>
    </source>
</evidence>
<dbReference type="Pfam" id="PF11626">
    <property type="entry name" value="Rap1_C"/>
    <property type="match status" value="1"/>
</dbReference>
<evidence type="ECO:0000313" key="13">
    <source>
        <dbReference type="EMBL" id="MDI1489777.1"/>
    </source>
</evidence>
<dbReference type="GO" id="GO:0042162">
    <property type="term" value="F:telomeric DNA binding"/>
    <property type="evidence" value="ECO:0007669"/>
    <property type="project" value="TreeGrafter"/>
</dbReference>
<dbReference type="GO" id="GO:0070187">
    <property type="term" value="C:shelterin complex"/>
    <property type="evidence" value="ECO:0007669"/>
    <property type="project" value="TreeGrafter"/>
</dbReference>
<feature type="domain" description="TRF2-interacting telomeric protein/Rap1 C-terminal" evidence="11">
    <location>
        <begin position="570"/>
        <end position="659"/>
    </location>
</feature>
<dbReference type="PANTHER" id="PTHR16466">
    <property type="entry name" value="TELOMERE REPEAT-BINDING FACTOR 2-INTERACTING PROTEIN 1"/>
    <property type="match status" value="1"/>
</dbReference>
<feature type="region of interest" description="Disordered" evidence="9">
    <location>
        <begin position="269"/>
        <end position="325"/>
    </location>
</feature>
<evidence type="ECO:0000256" key="1">
    <source>
        <dbReference type="ARBA" id="ARBA00010467"/>
    </source>
</evidence>
<evidence type="ECO:0000256" key="2">
    <source>
        <dbReference type="ARBA" id="ARBA00022454"/>
    </source>
</evidence>
<keyword evidence="2 8" id="KW-0158">Chromosome</keyword>
<dbReference type="Pfam" id="PF08914">
    <property type="entry name" value="Myb_Rap1"/>
    <property type="match status" value="1"/>
</dbReference>
<feature type="domain" description="TERF2-interacting telomeric protein 1 Myb" evidence="10">
    <location>
        <begin position="117"/>
        <end position="174"/>
    </location>
</feature>
<dbReference type="EMBL" id="JAPUFD010000010">
    <property type="protein sequence ID" value="MDI1489777.1"/>
    <property type="molecule type" value="Genomic_DNA"/>
</dbReference>
<evidence type="ECO:0000259" key="12">
    <source>
        <dbReference type="Pfam" id="PF16589"/>
    </source>
</evidence>
<keyword evidence="14" id="KW-1185">Reference proteome</keyword>
<dbReference type="PANTHER" id="PTHR16466:SF6">
    <property type="entry name" value="TELOMERIC REPEAT-BINDING FACTOR 2-INTERACTING PROTEIN 1"/>
    <property type="match status" value="1"/>
</dbReference>
<evidence type="ECO:0000256" key="6">
    <source>
        <dbReference type="ARBA" id="ARBA00023163"/>
    </source>
</evidence>
<dbReference type="Gene3D" id="1.10.10.60">
    <property type="entry name" value="Homeodomain-like"/>
    <property type="match status" value="1"/>
</dbReference>
<dbReference type="InterPro" id="IPR001357">
    <property type="entry name" value="BRCT_dom"/>
</dbReference>
<feature type="compositionally biased region" description="Basic and acidic residues" evidence="9">
    <location>
        <begin position="269"/>
        <end position="280"/>
    </location>
</feature>
<evidence type="ECO:0000256" key="4">
    <source>
        <dbReference type="ARBA" id="ARBA00023015"/>
    </source>
</evidence>
<keyword evidence="6" id="KW-0804">Transcription</keyword>
<evidence type="ECO:0000259" key="11">
    <source>
        <dbReference type="Pfam" id="PF11626"/>
    </source>
</evidence>
<keyword evidence="4" id="KW-0805">Transcription regulation</keyword>
<gene>
    <name evidence="13" type="ORF">OHK93_000975</name>
</gene>
<feature type="domain" description="BRCT" evidence="12">
    <location>
        <begin position="19"/>
        <end position="91"/>
    </location>
</feature>
<dbReference type="InterPro" id="IPR015010">
    <property type="entry name" value="TERF2IP_Myb"/>
</dbReference>
<evidence type="ECO:0000313" key="14">
    <source>
        <dbReference type="Proteomes" id="UP001161017"/>
    </source>
</evidence>
<comment type="function">
    <text evidence="8">Involved in the regulation of telomere length, clustering and has a specific role in telomere position effect (TPE).</text>
</comment>
<keyword evidence="7 8" id="KW-0539">Nucleus</keyword>
<protein>
    <recommendedName>
        <fullName evidence="8">DNA-binding protein RAP1</fullName>
    </recommendedName>
</protein>
<proteinExistence type="inferred from homology"/>
<evidence type="ECO:0000256" key="8">
    <source>
        <dbReference type="RuleBase" id="RU367107"/>
    </source>
</evidence>
<dbReference type="InterPro" id="IPR038104">
    <property type="entry name" value="Rap1_C_sf"/>
</dbReference>
<reference evidence="13" key="1">
    <citation type="journal article" date="2023" name="Genome Biol. Evol.">
        <title>First Whole Genome Sequence and Flow Cytometry Genome Size Data for the Lichen-Forming Fungus Ramalina farinacea (Ascomycota).</title>
        <authorList>
            <person name="Llewellyn T."/>
            <person name="Mian S."/>
            <person name="Hill R."/>
            <person name="Leitch I.J."/>
            <person name="Gaya E."/>
        </authorList>
    </citation>
    <scope>NUCLEOTIDE SEQUENCE</scope>
    <source>
        <strain evidence="13">LIQ254RAFAR</strain>
    </source>
</reference>
<accession>A0AA43QNL4</accession>
<dbReference type="SUPFAM" id="SSF46689">
    <property type="entry name" value="Homeodomain-like"/>
    <property type="match status" value="1"/>
</dbReference>
<feature type="region of interest" description="Disordered" evidence="9">
    <location>
        <begin position="170"/>
        <end position="206"/>
    </location>
</feature>
<organism evidence="13 14">
    <name type="scientific">Ramalina farinacea</name>
    <dbReference type="NCBI Taxonomy" id="258253"/>
    <lineage>
        <taxon>Eukaryota</taxon>
        <taxon>Fungi</taxon>
        <taxon>Dikarya</taxon>
        <taxon>Ascomycota</taxon>
        <taxon>Pezizomycotina</taxon>
        <taxon>Lecanoromycetes</taxon>
        <taxon>OSLEUM clade</taxon>
        <taxon>Lecanoromycetidae</taxon>
        <taxon>Lecanorales</taxon>
        <taxon>Lecanorineae</taxon>
        <taxon>Ramalinaceae</taxon>
        <taxon>Ramalina</taxon>
    </lineage>
</organism>
<evidence type="ECO:0000256" key="9">
    <source>
        <dbReference type="SAM" id="MobiDB-lite"/>
    </source>
</evidence>
<feature type="compositionally biased region" description="Polar residues" evidence="9">
    <location>
        <begin position="103"/>
        <end position="114"/>
    </location>
</feature>
<comment type="similarity">
    <text evidence="1 8">Belongs to the RAP1 family.</text>
</comment>
<name>A0AA43QNL4_9LECA</name>
<comment type="caution">
    <text evidence="13">The sequence shown here is derived from an EMBL/GenBank/DDBJ whole genome shotgun (WGS) entry which is preliminary data.</text>
</comment>
<dbReference type="InterPro" id="IPR021661">
    <property type="entry name" value="Rap1_C"/>
</dbReference>
<comment type="subcellular location">
    <subcellularLocation>
        <location evidence="8">Nucleus</location>
    </subcellularLocation>
    <subcellularLocation>
        <location evidence="8">Chromosome</location>
        <location evidence="8">Telomere</location>
    </subcellularLocation>
</comment>
<dbReference type="Proteomes" id="UP001161017">
    <property type="component" value="Unassembled WGS sequence"/>
</dbReference>
<evidence type="ECO:0000259" key="10">
    <source>
        <dbReference type="Pfam" id="PF08914"/>
    </source>
</evidence>
<keyword evidence="5" id="KW-0010">Activator</keyword>
<dbReference type="Gene3D" id="1.10.10.2170">
    <property type="match status" value="1"/>
</dbReference>
<sequence length="667" mass="74982">MAHIVYSGAAQPAEGNNGIFAGIQFWVSHNVPQRSRFVDDVKSNGGRISQLEKQADVMIVDHARKYQVPGSYSYTFIEASVRKGVLEDLEDHAVGPPKGAVRTTGSMQPAKATRTQYTSADDNILWDWVQTNPQKFGGTDGNEIYKQLQKKHPHHPWQSWRDRYIKHLKGKPRPSAVPHNAPVSPLSETDAQPQPTPDRFAKPIPFTKQDEDELMKEGDSLMCIEPNESLKAWRSFVKDYRDEENHTAEQWQSFWEMTVRPRFLREKAERMKEADGKPDSHSGNTQVVRPTIEEAPTQTSDNHVQRDKTRTPSIKQESPPPLPRFPAISRAVAVSIPSISLSAQARKRKLMQAEEEEASSSPPRKTASPQRIRHRSSPDRREIPSTPDKSPYRPFPRHASPLFVEQDPIEAGHEQADILVKAEDLDDQLDDMEDLAQSFSPIWRMKRADQRSTQSLHREPTPYLDLNVALPDGGWDSRAGSEDDNALPDANAEEIEADDRIRPLRGGTQAIFDSATPIPDLYPLLPDYEGFSSLPPSSPPDIPRLPARAESVVSSSNLSAEQDAWIESFISRGFSVETVETILASSSMNSQVAADALESLPRNVRMFTSPETVIIPEDRRGVWTAADDEDATSTDARRITRLMEKHGKDSIPSRLEFLEYWNSTLDD</sequence>